<dbReference type="InParanoid" id="K1QP19"/>
<dbReference type="Gene3D" id="3.90.190.10">
    <property type="entry name" value="Protein tyrosine phosphatase superfamily"/>
    <property type="match status" value="2"/>
</dbReference>
<dbReference type="SMART" id="SM00194">
    <property type="entry name" value="PTPc"/>
    <property type="match status" value="1"/>
</dbReference>
<dbReference type="PRINTS" id="PR00700">
    <property type="entry name" value="PRTYPHPHTASE"/>
</dbReference>
<dbReference type="InterPro" id="IPR003595">
    <property type="entry name" value="Tyr_Pase_cat"/>
</dbReference>
<organism evidence="3">
    <name type="scientific">Magallana gigas</name>
    <name type="common">Pacific oyster</name>
    <name type="synonym">Crassostrea gigas</name>
    <dbReference type="NCBI Taxonomy" id="29159"/>
    <lineage>
        <taxon>Eukaryota</taxon>
        <taxon>Metazoa</taxon>
        <taxon>Spiralia</taxon>
        <taxon>Lophotrochozoa</taxon>
        <taxon>Mollusca</taxon>
        <taxon>Bivalvia</taxon>
        <taxon>Autobranchia</taxon>
        <taxon>Pteriomorphia</taxon>
        <taxon>Ostreida</taxon>
        <taxon>Ostreoidea</taxon>
        <taxon>Ostreidae</taxon>
        <taxon>Magallana</taxon>
    </lineage>
</organism>
<dbReference type="SUPFAM" id="SSF52799">
    <property type="entry name" value="(Phosphotyrosine protein) phosphatases II"/>
    <property type="match status" value="2"/>
</dbReference>
<proteinExistence type="predicted"/>
<dbReference type="CDD" id="cd00047">
    <property type="entry name" value="PTPc"/>
    <property type="match status" value="1"/>
</dbReference>
<dbReference type="GO" id="GO:0004725">
    <property type="term" value="F:protein tyrosine phosphatase activity"/>
    <property type="evidence" value="ECO:0007669"/>
    <property type="project" value="InterPro"/>
</dbReference>
<gene>
    <name evidence="3" type="ORF">CGI_10020888</name>
</gene>
<dbReference type="EMBL" id="JH816761">
    <property type="protein sequence ID" value="EKC38627.1"/>
    <property type="molecule type" value="Genomic_DNA"/>
</dbReference>
<feature type="domain" description="Tyrosine-protein phosphatase" evidence="1">
    <location>
        <begin position="94"/>
        <end position="301"/>
    </location>
</feature>
<feature type="domain" description="Tyrosine-protein phosphatase" evidence="1">
    <location>
        <begin position="333"/>
        <end position="446"/>
    </location>
</feature>
<evidence type="ECO:0000259" key="2">
    <source>
        <dbReference type="PROSITE" id="PS50056"/>
    </source>
</evidence>
<dbReference type="PROSITE" id="PS00383">
    <property type="entry name" value="TYR_PHOSPHATASE_1"/>
    <property type="match status" value="1"/>
</dbReference>
<feature type="domain" description="Tyrosine specific protein phosphatases" evidence="2">
    <location>
        <begin position="217"/>
        <end position="292"/>
    </location>
</feature>
<dbReference type="HOGENOM" id="CLU_572733_0_0_1"/>
<sequence>MKNQYKPNNDCAPILEICEVEVFGCDVGCYDENCSKKCGLCKSGSCDIVTGQCDQSGCAIPGLQTPSCKACPSGHYGEKCSETCGNCSQNMTCNHINGTCNGACNTYRQPAYIAAQGPIVSTIEDFWQMVWQEDVYVIAMVTNLSEGGTIKCAKYWPDNTGDKIKIDIFGIQLDSEKTYSSFLIHQLQLTNLKTKASRQITHLQYTSWPDHGTPDPLELLMYHQYVTKAMRKHPENKLLVHCSAGIGRTGTFIALDALYRHGIKEGSINIVEYVHTMREDRMNMIQNLDQYKFLYRALYESLRATIHPFSKEKFLDEVKSVLSSDNTVNLSNLRIQFKELDSLKPVFQENEKSSGFENMTLNMTGSVLPADRIRIILSSHVKGRGTYYNAVPVSTFTMRDCVITGQYPVPGAAVDLIRLLVDQECSTLISTSPLSEVPSEEFMFSCQTVSQFIEQNPDEVNINYNHALVGENIYANA</sequence>
<dbReference type="PROSITE" id="PS50055">
    <property type="entry name" value="TYR_PHOSPHATASE_PTP"/>
    <property type="match status" value="2"/>
</dbReference>
<dbReference type="InterPro" id="IPR000387">
    <property type="entry name" value="Tyr_Pase_dom"/>
</dbReference>
<dbReference type="PANTHER" id="PTHR19134:SF449">
    <property type="entry name" value="TYROSINE-PROTEIN PHOSPHATASE 1"/>
    <property type="match status" value="1"/>
</dbReference>
<dbReference type="InterPro" id="IPR000242">
    <property type="entry name" value="PTP_cat"/>
</dbReference>
<dbReference type="SMART" id="SM00404">
    <property type="entry name" value="PTPc_motif"/>
    <property type="match status" value="1"/>
</dbReference>
<accession>K1QP19</accession>
<dbReference type="PANTHER" id="PTHR19134">
    <property type="entry name" value="RECEPTOR-TYPE TYROSINE-PROTEIN PHOSPHATASE"/>
    <property type="match status" value="1"/>
</dbReference>
<dbReference type="InterPro" id="IPR029021">
    <property type="entry name" value="Prot-tyrosine_phosphatase-like"/>
</dbReference>
<dbReference type="Pfam" id="PF00102">
    <property type="entry name" value="Y_phosphatase"/>
    <property type="match status" value="1"/>
</dbReference>
<dbReference type="PROSITE" id="PS50056">
    <property type="entry name" value="TYR_PHOSPHATASE_2"/>
    <property type="match status" value="1"/>
</dbReference>
<reference evidence="3" key="1">
    <citation type="journal article" date="2012" name="Nature">
        <title>The oyster genome reveals stress adaptation and complexity of shell formation.</title>
        <authorList>
            <person name="Zhang G."/>
            <person name="Fang X."/>
            <person name="Guo X."/>
            <person name="Li L."/>
            <person name="Luo R."/>
            <person name="Xu F."/>
            <person name="Yang P."/>
            <person name="Zhang L."/>
            <person name="Wang X."/>
            <person name="Qi H."/>
            <person name="Xiong Z."/>
            <person name="Que H."/>
            <person name="Xie Y."/>
            <person name="Holland P.W."/>
            <person name="Paps J."/>
            <person name="Zhu Y."/>
            <person name="Wu F."/>
            <person name="Chen Y."/>
            <person name="Wang J."/>
            <person name="Peng C."/>
            <person name="Meng J."/>
            <person name="Yang L."/>
            <person name="Liu J."/>
            <person name="Wen B."/>
            <person name="Zhang N."/>
            <person name="Huang Z."/>
            <person name="Zhu Q."/>
            <person name="Feng Y."/>
            <person name="Mount A."/>
            <person name="Hedgecock D."/>
            <person name="Xu Z."/>
            <person name="Liu Y."/>
            <person name="Domazet-Loso T."/>
            <person name="Du Y."/>
            <person name="Sun X."/>
            <person name="Zhang S."/>
            <person name="Liu B."/>
            <person name="Cheng P."/>
            <person name="Jiang X."/>
            <person name="Li J."/>
            <person name="Fan D."/>
            <person name="Wang W."/>
            <person name="Fu W."/>
            <person name="Wang T."/>
            <person name="Wang B."/>
            <person name="Zhang J."/>
            <person name="Peng Z."/>
            <person name="Li Y."/>
            <person name="Li N."/>
            <person name="Wang J."/>
            <person name="Chen M."/>
            <person name="He Y."/>
            <person name="Tan F."/>
            <person name="Song X."/>
            <person name="Zheng Q."/>
            <person name="Huang R."/>
            <person name="Yang H."/>
            <person name="Du X."/>
            <person name="Chen L."/>
            <person name="Yang M."/>
            <person name="Gaffney P.M."/>
            <person name="Wang S."/>
            <person name="Luo L."/>
            <person name="She Z."/>
            <person name="Ming Y."/>
            <person name="Huang W."/>
            <person name="Zhang S."/>
            <person name="Huang B."/>
            <person name="Zhang Y."/>
            <person name="Qu T."/>
            <person name="Ni P."/>
            <person name="Miao G."/>
            <person name="Wang J."/>
            <person name="Wang Q."/>
            <person name="Steinberg C.E."/>
            <person name="Wang H."/>
            <person name="Li N."/>
            <person name="Qian L."/>
            <person name="Zhang G."/>
            <person name="Li Y."/>
            <person name="Yang H."/>
            <person name="Liu X."/>
            <person name="Wang J."/>
            <person name="Yin Y."/>
            <person name="Wang J."/>
        </authorList>
    </citation>
    <scope>NUCLEOTIDE SEQUENCE [LARGE SCALE GENOMIC DNA]</scope>
    <source>
        <strain evidence="3">05x7-T-G4-1.051#20</strain>
    </source>
</reference>
<evidence type="ECO:0000259" key="1">
    <source>
        <dbReference type="PROSITE" id="PS50055"/>
    </source>
</evidence>
<keyword evidence="3" id="KW-0675">Receptor</keyword>
<dbReference type="InterPro" id="IPR050348">
    <property type="entry name" value="Protein-Tyr_Phosphatase"/>
</dbReference>
<dbReference type="InterPro" id="IPR016130">
    <property type="entry name" value="Tyr_Pase_AS"/>
</dbReference>
<dbReference type="AlphaFoldDB" id="K1QP19"/>
<name>K1QP19_MAGGI</name>
<evidence type="ECO:0000313" key="3">
    <source>
        <dbReference type="EMBL" id="EKC38627.1"/>
    </source>
</evidence>
<protein>
    <submittedName>
        <fullName evidence="3">Receptor-type tyrosine-protein phosphatase mu</fullName>
    </submittedName>
</protein>